<dbReference type="Gene3D" id="1.10.287.380">
    <property type="entry name" value="Valyl-tRNA synthetase, C-terminal domain"/>
    <property type="match status" value="1"/>
</dbReference>
<comment type="catalytic activity">
    <reaction evidence="7 8">
        <text>tRNA(Val) + L-valine + ATP = L-valyl-tRNA(Val) + AMP + diphosphate</text>
        <dbReference type="Rhea" id="RHEA:10704"/>
        <dbReference type="Rhea" id="RHEA-COMP:9672"/>
        <dbReference type="Rhea" id="RHEA-COMP:9708"/>
        <dbReference type="ChEBI" id="CHEBI:30616"/>
        <dbReference type="ChEBI" id="CHEBI:33019"/>
        <dbReference type="ChEBI" id="CHEBI:57762"/>
        <dbReference type="ChEBI" id="CHEBI:78442"/>
        <dbReference type="ChEBI" id="CHEBI:78537"/>
        <dbReference type="ChEBI" id="CHEBI:456215"/>
        <dbReference type="EC" id="6.1.1.9"/>
    </reaction>
</comment>
<dbReference type="PRINTS" id="PR00986">
    <property type="entry name" value="TRNASYNTHVAL"/>
</dbReference>
<dbReference type="NCBIfam" id="TIGR00422">
    <property type="entry name" value="valS"/>
    <property type="match status" value="1"/>
</dbReference>
<evidence type="ECO:0000259" key="9">
    <source>
        <dbReference type="Pfam" id="PF00133"/>
    </source>
</evidence>
<keyword evidence="5 8" id="KW-0648">Protein biosynthesis</keyword>
<comment type="similarity">
    <text evidence="8">Belongs to the class-I aminoacyl-tRNA synthetase family. ValS type 1 subfamily.</text>
</comment>
<dbReference type="Pfam" id="PF00133">
    <property type="entry name" value="tRNA-synt_1"/>
    <property type="match status" value="1"/>
</dbReference>
<dbReference type="NCBIfam" id="NF004349">
    <property type="entry name" value="PRK05729.1"/>
    <property type="match status" value="1"/>
</dbReference>
<dbReference type="EMBL" id="JBHSNG010000001">
    <property type="protein sequence ID" value="MFC5579534.1"/>
    <property type="molecule type" value="Genomic_DNA"/>
</dbReference>
<dbReference type="InterPro" id="IPR009008">
    <property type="entry name" value="Val/Leu/Ile-tRNA-synth_edit"/>
</dbReference>
<keyword evidence="8" id="KW-0175">Coiled coil</keyword>
<evidence type="ECO:0000259" key="10">
    <source>
        <dbReference type="Pfam" id="PF08264"/>
    </source>
</evidence>
<dbReference type="InterPro" id="IPR001412">
    <property type="entry name" value="aa-tRNA-synth_I_CS"/>
</dbReference>
<feature type="short sequence motif" description="'HIGH' region" evidence="8">
    <location>
        <begin position="40"/>
        <end position="50"/>
    </location>
</feature>
<comment type="caution">
    <text evidence="12">The sequence shown here is derived from an EMBL/GenBank/DDBJ whole genome shotgun (WGS) entry which is preliminary data.</text>
</comment>
<dbReference type="InterPro" id="IPR033705">
    <property type="entry name" value="Anticodon_Ia_Val"/>
</dbReference>
<keyword evidence="3 8" id="KW-0547">Nucleotide-binding</keyword>
<dbReference type="EC" id="6.1.1.9" evidence="8"/>
<comment type="domain">
    <text evidence="8">The C-terminal coiled-coil domain is crucial for aminoacylation activity.</text>
</comment>
<dbReference type="PANTHER" id="PTHR11946:SF93">
    <property type="entry name" value="VALINE--TRNA LIGASE, CHLOROPLASTIC_MITOCHONDRIAL 2"/>
    <property type="match status" value="1"/>
</dbReference>
<dbReference type="InterPro" id="IPR009080">
    <property type="entry name" value="tRNAsynth_Ia_anticodon-bd"/>
</dbReference>
<reference evidence="13" key="1">
    <citation type="journal article" date="2019" name="Int. J. Syst. Evol. Microbiol.">
        <title>The Global Catalogue of Microorganisms (GCM) 10K type strain sequencing project: providing services to taxonomists for standard genome sequencing and annotation.</title>
        <authorList>
            <consortium name="The Broad Institute Genomics Platform"/>
            <consortium name="The Broad Institute Genome Sequencing Center for Infectious Disease"/>
            <person name="Wu L."/>
            <person name="Ma J."/>
        </authorList>
    </citation>
    <scope>NUCLEOTIDE SEQUENCE [LARGE SCALE GENOMIC DNA]</scope>
    <source>
        <strain evidence="13">CGMCC 1.13587</strain>
    </source>
</reference>
<evidence type="ECO:0000313" key="13">
    <source>
        <dbReference type="Proteomes" id="UP001596111"/>
    </source>
</evidence>
<dbReference type="InterPro" id="IPR002300">
    <property type="entry name" value="aa-tRNA-synth_Ia"/>
</dbReference>
<dbReference type="PANTHER" id="PTHR11946">
    <property type="entry name" value="VALYL-TRNA SYNTHETASES"/>
    <property type="match status" value="1"/>
</dbReference>
<dbReference type="InterPro" id="IPR013155">
    <property type="entry name" value="M/V/L/I-tRNA-synth_anticd-bd"/>
</dbReference>
<dbReference type="RefSeq" id="WP_377323202.1">
    <property type="nucleotide sequence ID" value="NZ_JBHSNG010000001.1"/>
</dbReference>
<dbReference type="SUPFAM" id="SSF46589">
    <property type="entry name" value="tRNA-binding arm"/>
    <property type="match status" value="1"/>
</dbReference>
<evidence type="ECO:0000259" key="11">
    <source>
        <dbReference type="Pfam" id="PF10458"/>
    </source>
</evidence>
<organism evidence="12 13">
    <name type="scientific">Rhodanobacter terrae</name>
    <dbReference type="NCBI Taxonomy" id="418647"/>
    <lineage>
        <taxon>Bacteria</taxon>
        <taxon>Pseudomonadati</taxon>
        <taxon>Pseudomonadota</taxon>
        <taxon>Gammaproteobacteria</taxon>
        <taxon>Lysobacterales</taxon>
        <taxon>Rhodanobacteraceae</taxon>
        <taxon>Rhodanobacter</taxon>
    </lineage>
</organism>
<evidence type="ECO:0000256" key="4">
    <source>
        <dbReference type="ARBA" id="ARBA00022840"/>
    </source>
</evidence>
<dbReference type="InterPro" id="IPR002303">
    <property type="entry name" value="Valyl-tRNA_ligase"/>
</dbReference>
<evidence type="ECO:0000256" key="5">
    <source>
        <dbReference type="ARBA" id="ARBA00022917"/>
    </source>
</evidence>
<dbReference type="Pfam" id="PF08264">
    <property type="entry name" value="Anticodon_1"/>
    <property type="match status" value="1"/>
</dbReference>
<evidence type="ECO:0000256" key="6">
    <source>
        <dbReference type="ARBA" id="ARBA00023146"/>
    </source>
</evidence>
<dbReference type="SUPFAM" id="SSF50677">
    <property type="entry name" value="ValRS/IleRS/LeuRS editing domain"/>
    <property type="match status" value="1"/>
</dbReference>
<protein>
    <recommendedName>
        <fullName evidence="8">Valine--tRNA ligase</fullName>
        <ecNumber evidence="8">6.1.1.9</ecNumber>
    </recommendedName>
    <alternativeName>
        <fullName evidence="8">Valyl-tRNA synthetase</fullName>
        <shortName evidence="8">ValRS</shortName>
    </alternativeName>
</protein>
<name>A0ABW0SS86_9GAMM</name>
<comment type="domain">
    <text evidence="8">ValRS has two distinct active sites: one for aminoacylation and one for editing. The misactivated threonine is translocated from the active site to the editing site.</text>
</comment>
<dbReference type="Pfam" id="PF10458">
    <property type="entry name" value="Val_tRNA-synt_C"/>
    <property type="match status" value="1"/>
</dbReference>
<evidence type="ECO:0000256" key="8">
    <source>
        <dbReference type="HAMAP-Rule" id="MF_02004"/>
    </source>
</evidence>
<dbReference type="Proteomes" id="UP001596111">
    <property type="component" value="Unassembled WGS sequence"/>
</dbReference>
<evidence type="ECO:0000256" key="7">
    <source>
        <dbReference type="ARBA" id="ARBA00047552"/>
    </source>
</evidence>
<accession>A0ABW0SS86</accession>
<evidence type="ECO:0000256" key="1">
    <source>
        <dbReference type="ARBA" id="ARBA00022490"/>
    </source>
</evidence>
<dbReference type="Gene3D" id="1.10.730.10">
    <property type="entry name" value="Isoleucyl-tRNA Synthetase, Domain 1"/>
    <property type="match status" value="1"/>
</dbReference>
<keyword evidence="13" id="KW-1185">Reference proteome</keyword>
<dbReference type="SUPFAM" id="SSF47323">
    <property type="entry name" value="Anticodon-binding domain of a subclass of class I aminoacyl-tRNA synthetases"/>
    <property type="match status" value="1"/>
</dbReference>
<feature type="domain" description="Aminoacyl-tRNA synthetase class Ia" evidence="9">
    <location>
        <begin position="13"/>
        <end position="652"/>
    </location>
</feature>
<feature type="binding site" evidence="8">
    <location>
        <position position="578"/>
    </location>
    <ligand>
        <name>ATP</name>
        <dbReference type="ChEBI" id="CHEBI:30616"/>
    </ligand>
</feature>
<keyword evidence="6 8" id="KW-0030">Aminoacyl-tRNA synthetase</keyword>
<dbReference type="GO" id="GO:0004832">
    <property type="term" value="F:valine-tRNA ligase activity"/>
    <property type="evidence" value="ECO:0007669"/>
    <property type="project" value="UniProtKB-EC"/>
</dbReference>
<keyword evidence="2 8" id="KW-0436">Ligase</keyword>
<dbReference type="Gene3D" id="3.90.740.10">
    <property type="entry name" value="Valyl/Leucyl/Isoleucyl-tRNA synthetase, editing domain"/>
    <property type="match status" value="1"/>
</dbReference>
<keyword evidence="1 8" id="KW-0963">Cytoplasm</keyword>
<feature type="short sequence motif" description="'KMSKS' region" evidence="8">
    <location>
        <begin position="575"/>
        <end position="579"/>
    </location>
</feature>
<feature type="domain" description="Valyl-tRNA synthetase tRNA-binding arm" evidence="11">
    <location>
        <begin position="914"/>
        <end position="979"/>
    </location>
</feature>
<comment type="subunit">
    <text evidence="8">Monomer.</text>
</comment>
<evidence type="ECO:0000256" key="2">
    <source>
        <dbReference type="ARBA" id="ARBA00022598"/>
    </source>
</evidence>
<dbReference type="InterPro" id="IPR010978">
    <property type="entry name" value="tRNA-bd_arm"/>
</dbReference>
<evidence type="ECO:0000313" key="12">
    <source>
        <dbReference type="EMBL" id="MFC5579534.1"/>
    </source>
</evidence>
<dbReference type="CDD" id="cd07962">
    <property type="entry name" value="Anticodon_Ia_Val"/>
    <property type="match status" value="1"/>
</dbReference>
<dbReference type="PROSITE" id="PS00178">
    <property type="entry name" value="AA_TRNA_LIGASE_I"/>
    <property type="match status" value="1"/>
</dbReference>
<dbReference type="InterPro" id="IPR037118">
    <property type="entry name" value="Val-tRNA_synth_C_sf"/>
</dbReference>
<dbReference type="Gene3D" id="3.40.50.620">
    <property type="entry name" value="HUPs"/>
    <property type="match status" value="2"/>
</dbReference>
<sequence>MEKSFEPAQIESKWYERWEASGAFQPSGQGEPYCILLPPPNVTGTLHMGHAFQQTVMDMLVRYQRMRGMNTLWQVGTDHAGIATQKIVENQLAIEDKTRHDLGRDAFVERVWKWKEESGSTITNQMRRIGAAADWSRERFTMDEGLSAAVRKVFIDWYRAGLIYRGNRLVNWDPVLGTAVSDLEVNNVERDGHMWSIRYPVMGSDESVVVATTRPETMLGDVAVAVHPEDERYAHLVGRTLKLPLTDREIPVIADDYVDKDFGTGCVKITPAHDFNDYAIGQRHKLKPITIFSLDAKIITATSNSKRIHQNAQSDFVVGSDEIFADKLIPLKYQGLDRYEARKAIVADLDAIGLLVETKPHKLQVPVSDRSDAVIEPMLTDQWFVDLTSDTLADGRPGGRQAITRPALDAVRNGDIKFVPENWATTYTQWLDNIQDWCISRQLWWGHRIPAWYDEAGNIFVGEDEADARASATTAPVGTLRQDEDVLDTWFSSALWPFSTLGWPANGPVKNERGGVVANWAQDKIFLPSAVLVTGFDIIFFWVARMVMATRYFIGQVPFREVYINAIVRDAEGQKMSKSKGNTLDPLDLIDGIELEPLVAKSIKSLLIPQVREKVEKRVRKDYPAGIPAIGTDALRFTFAALASYSRTINFDIKRAEGYKAFCNKLWNAARFVLSNLGAENLQITTGDHNLNKYWPPFEPSSAEHWILSRLVQTIQEAEAHFATYRFDLLAQVLYEFVWNDFCDWFLELCKPTIQNGSKEEKIQARYTLLYVLESVLRLLHPVIPFITEEIWQAIAPQLGITDNSIMLRPWPGASGIIADEAAAAEIEWFKSVLSGVRRIRSEMNISPAKTIPLLLADGDAGDRARVAKFAAQIAFLARTETPQWIEAGADEPAAAAAVVGTLRVMIPLAGLIDLGAEKTRLAKEITRIEVEIRKCEGKLGNANFVANAPAEVVVQERQRIADWNTTLTALREQARKLG</sequence>
<dbReference type="InterPro" id="IPR019499">
    <property type="entry name" value="Val-tRNA_synth_tRNA-bd"/>
</dbReference>
<keyword evidence="4 8" id="KW-0067">ATP-binding</keyword>
<feature type="domain" description="Methionyl/Valyl/Leucyl/Isoleucyl-tRNA synthetase anticodon-binding" evidence="10">
    <location>
        <begin position="705"/>
        <end position="852"/>
    </location>
</feature>
<proteinExistence type="inferred from homology"/>
<dbReference type="InterPro" id="IPR014729">
    <property type="entry name" value="Rossmann-like_a/b/a_fold"/>
</dbReference>
<comment type="subcellular location">
    <subcellularLocation>
        <location evidence="8">Cytoplasm</location>
    </subcellularLocation>
</comment>
<comment type="function">
    <text evidence="8">Catalyzes the attachment of valine to tRNA(Val). As ValRS can inadvertently accommodate and process structurally similar amino acids such as threonine, to avoid such errors, it has a 'posttransfer' editing activity that hydrolyzes mischarged Thr-tRNA(Val) in a tRNA-dependent manner.</text>
</comment>
<dbReference type="SUPFAM" id="SSF52374">
    <property type="entry name" value="Nucleotidylyl transferase"/>
    <property type="match status" value="1"/>
</dbReference>
<gene>
    <name evidence="8" type="primary">valS</name>
    <name evidence="12" type="ORF">ACFPPB_00185</name>
</gene>
<evidence type="ECO:0000256" key="3">
    <source>
        <dbReference type="ARBA" id="ARBA00022741"/>
    </source>
</evidence>
<dbReference type="HAMAP" id="MF_02004">
    <property type="entry name" value="Val_tRNA_synth_type1"/>
    <property type="match status" value="1"/>
</dbReference>
<dbReference type="CDD" id="cd00817">
    <property type="entry name" value="ValRS_core"/>
    <property type="match status" value="1"/>
</dbReference>